<dbReference type="EMBL" id="MU129289">
    <property type="protein sequence ID" value="KAF9503882.1"/>
    <property type="molecule type" value="Genomic_DNA"/>
</dbReference>
<keyword evidence="2" id="KW-1185">Reference proteome</keyword>
<reference evidence="1" key="1">
    <citation type="journal article" date="2020" name="Nat. Commun.">
        <title>Large-scale genome sequencing of mycorrhizal fungi provides insights into the early evolution of symbiotic traits.</title>
        <authorList>
            <person name="Miyauchi S."/>
            <person name="Kiss E."/>
            <person name="Kuo A."/>
            <person name="Drula E."/>
            <person name="Kohler A."/>
            <person name="Sanchez-Garcia M."/>
            <person name="Morin E."/>
            <person name="Andreopoulos B."/>
            <person name="Barry K.W."/>
            <person name="Bonito G."/>
            <person name="Buee M."/>
            <person name="Carver A."/>
            <person name="Chen C."/>
            <person name="Cichocki N."/>
            <person name="Clum A."/>
            <person name="Culley D."/>
            <person name="Crous P.W."/>
            <person name="Fauchery L."/>
            <person name="Girlanda M."/>
            <person name="Hayes R.D."/>
            <person name="Keri Z."/>
            <person name="LaButti K."/>
            <person name="Lipzen A."/>
            <person name="Lombard V."/>
            <person name="Magnuson J."/>
            <person name="Maillard F."/>
            <person name="Murat C."/>
            <person name="Nolan M."/>
            <person name="Ohm R.A."/>
            <person name="Pangilinan J."/>
            <person name="Pereira M.F."/>
            <person name="Perotto S."/>
            <person name="Peter M."/>
            <person name="Pfister S."/>
            <person name="Riley R."/>
            <person name="Sitrit Y."/>
            <person name="Stielow J.B."/>
            <person name="Szollosi G."/>
            <person name="Zifcakova L."/>
            <person name="Stursova M."/>
            <person name="Spatafora J.W."/>
            <person name="Tedersoo L."/>
            <person name="Vaario L.M."/>
            <person name="Yamada A."/>
            <person name="Yan M."/>
            <person name="Wang P."/>
            <person name="Xu J."/>
            <person name="Bruns T."/>
            <person name="Baldrian P."/>
            <person name="Vilgalys R."/>
            <person name="Dunand C."/>
            <person name="Henrissat B."/>
            <person name="Grigoriev I.V."/>
            <person name="Hibbett D."/>
            <person name="Nagy L.G."/>
            <person name="Martin F.M."/>
        </authorList>
    </citation>
    <scope>NUCLEOTIDE SEQUENCE</scope>
    <source>
        <strain evidence="1">UP504</strain>
    </source>
</reference>
<evidence type="ECO:0000313" key="1">
    <source>
        <dbReference type="EMBL" id="KAF9503882.1"/>
    </source>
</evidence>
<comment type="caution">
    <text evidence="1">The sequence shown here is derived from an EMBL/GenBank/DDBJ whole genome shotgun (WGS) entry which is preliminary data.</text>
</comment>
<sequence length="365" mass="40394">MTKPSYFALVGIETLTLQELLACQASWNSLSPKDWTNPLDLEPPPTSGPSPLLNSDMTELTLVESLQDFPWFKLGTLFLLLHTLGCKYSQFKHWQEHLQILNSSASNPPLKLGGYLKKGGYSPKKYSPSWAVKIISTWLNWLLYGLDVDSTNFLNWVVHDFRMGSVHYKLDPALAHTIWQCRVILGEVVQEISSSHETTASDDYRPRPCNLEKSNLTARFPTLNWLQLTVSQARCHLWDASNILASYPKGPALARRSHAAIKGIYSPPGISQDVDFGLAQLVAKEVQAARLSVKGDPVATMLGVPASSTMELSPSERSKDKTTNFILTLTMIGTEPSSGNVQGSLNMSHIPNPSTKTKKYCHGAL</sequence>
<dbReference type="AlphaFoldDB" id="A0A9P6AE14"/>
<dbReference type="Proteomes" id="UP000886523">
    <property type="component" value="Unassembled WGS sequence"/>
</dbReference>
<gene>
    <name evidence="1" type="ORF">BS47DRAFT_1369209</name>
</gene>
<protein>
    <submittedName>
        <fullName evidence="1">Uncharacterized protein</fullName>
    </submittedName>
</protein>
<name>A0A9P6AE14_9AGAM</name>
<evidence type="ECO:0000313" key="2">
    <source>
        <dbReference type="Proteomes" id="UP000886523"/>
    </source>
</evidence>
<organism evidence="1 2">
    <name type="scientific">Hydnum rufescens UP504</name>
    <dbReference type="NCBI Taxonomy" id="1448309"/>
    <lineage>
        <taxon>Eukaryota</taxon>
        <taxon>Fungi</taxon>
        <taxon>Dikarya</taxon>
        <taxon>Basidiomycota</taxon>
        <taxon>Agaricomycotina</taxon>
        <taxon>Agaricomycetes</taxon>
        <taxon>Cantharellales</taxon>
        <taxon>Hydnaceae</taxon>
        <taxon>Hydnum</taxon>
    </lineage>
</organism>
<proteinExistence type="predicted"/>
<accession>A0A9P6AE14</accession>